<dbReference type="InterPro" id="IPR036390">
    <property type="entry name" value="WH_DNA-bd_sf"/>
</dbReference>
<sequence>MLSAACKDSIRAMIYVAKLYKEGWKDKFISIHKIAKDLGMSFYFLSKNFQKLVKAGLLESHRGPQGGIKLIKKPSEIKLIDIVAVIDGMDFFNRCILGFEECSDQNPCTIHHLWADKREEIYRMFSSTTLEDAIKNIEKFENVKV</sequence>
<dbReference type="PROSITE" id="PS51197">
    <property type="entry name" value="HTH_RRF2_2"/>
    <property type="match status" value="1"/>
</dbReference>
<proteinExistence type="predicted"/>
<keyword evidence="2" id="KW-1185">Reference proteome</keyword>
<dbReference type="GO" id="GO:0005829">
    <property type="term" value="C:cytosol"/>
    <property type="evidence" value="ECO:0007669"/>
    <property type="project" value="TreeGrafter"/>
</dbReference>
<dbReference type="EMBL" id="OBEI01000010">
    <property type="protein sequence ID" value="SNZ10368.1"/>
    <property type="molecule type" value="Genomic_DNA"/>
</dbReference>
<dbReference type="OrthoDB" id="9808360at2"/>
<dbReference type="Gene3D" id="1.10.10.10">
    <property type="entry name" value="Winged helix-like DNA-binding domain superfamily/Winged helix DNA-binding domain"/>
    <property type="match status" value="1"/>
</dbReference>
<gene>
    <name evidence="1" type="ORF">SAMN06265182_1844</name>
</gene>
<reference evidence="2" key="1">
    <citation type="submission" date="2017-09" db="EMBL/GenBank/DDBJ databases">
        <authorList>
            <person name="Varghese N."/>
            <person name="Submissions S."/>
        </authorList>
    </citation>
    <scope>NUCLEOTIDE SEQUENCE [LARGE SCALE GENOMIC DNA]</scope>
    <source>
        <strain evidence="2">DSM 15103</strain>
    </source>
</reference>
<dbReference type="NCBIfam" id="TIGR00738">
    <property type="entry name" value="rrf2_super"/>
    <property type="match status" value="1"/>
</dbReference>
<dbReference type="SUPFAM" id="SSF46785">
    <property type="entry name" value="Winged helix' DNA-binding domain"/>
    <property type="match status" value="1"/>
</dbReference>
<dbReference type="InterPro" id="IPR036388">
    <property type="entry name" value="WH-like_DNA-bd_sf"/>
</dbReference>
<dbReference type="InterPro" id="IPR000944">
    <property type="entry name" value="Tscrpt_reg_Rrf2"/>
</dbReference>
<name>A0A285NMA9_9AQUI</name>
<dbReference type="RefSeq" id="WP_097000995.1">
    <property type="nucleotide sequence ID" value="NZ_OBEI01000010.1"/>
</dbReference>
<dbReference type="PANTHER" id="PTHR33221">
    <property type="entry name" value="WINGED HELIX-TURN-HELIX TRANSCRIPTIONAL REGULATOR, RRF2 FAMILY"/>
    <property type="match status" value="1"/>
</dbReference>
<protein>
    <submittedName>
        <fullName evidence="1">Transcriptional regulator, BadM/Rrf2 family</fullName>
    </submittedName>
</protein>
<dbReference type="PROSITE" id="PS01332">
    <property type="entry name" value="HTH_RRF2_1"/>
    <property type="match status" value="1"/>
</dbReference>
<evidence type="ECO:0000313" key="2">
    <source>
        <dbReference type="Proteomes" id="UP000219036"/>
    </source>
</evidence>
<dbReference type="Proteomes" id="UP000219036">
    <property type="component" value="Unassembled WGS sequence"/>
</dbReference>
<evidence type="ECO:0000313" key="1">
    <source>
        <dbReference type="EMBL" id="SNZ10368.1"/>
    </source>
</evidence>
<dbReference type="Pfam" id="PF02082">
    <property type="entry name" value="Rrf2"/>
    <property type="match status" value="1"/>
</dbReference>
<dbReference type="PANTHER" id="PTHR33221:SF9">
    <property type="entry name" value="RRF2 FAMILY PROTEIN"/>
    <property type="match status" value="1"/>
</dbReference>
<dbReference type="AlphaFoldDB" id="A0A285NMA9"/>
<dbReference type="GO" id="GO:0003700">
    <property type="term" value="F:DNA-binding transcription factor activity"/>
    <property type="evidence" value="ECO:0007669"/>
    <property type="project" value="TreeGrafter"/>
</dbReference>
<dbReference type="InterPro" id="IPR030489">
    <property type="entry name" value="TR_Rrf2-type_CS"/>
</dbReference>
<accession>A0A285NMA9</accession>
<organism evidence="1 2">
    <name type="scientific">Persephonella hydrogeniphila</name>
    <dbReference type="NCBI Taxonomy" id="198703"/>
    <lineage>
        <taxon>Bacteria</taxon>
        <taxon>Pseudomonadati</taxon>
        <taxon>Aquificota</taxon>
        <taxon>Aquificia</taxon>
        <taxon>Aquificales</taxon>
        <taxon>Hydrogenothermaceae</taxon>
        <taxon>Persephonella</taxon>
    </lineage>
</organism>